<dbReference type="PANTHER" id="PTHR35809">
    <property type="entry name" value="ARCHAETIDYLSERINE DECARBOXYLASE PROENZYME-RELATED"/>
    <property type="match status" value="1"/>
</dbReference>
<evidence type="ECO:0000256" key="3">
    <source>
        <dbReference type="ARBA" id="ARBA00023098"/>
    </source>
</evidence>
<evidence type="ECO:0000256" key="8">
    <source>
        <dbReference type="ARBA" id="ARBA00023317"/>
    </source>
</evidence>
<sequence length="223" mass="25375">MRRFFFLSTEVSWGLVGLLIYGFMKLPLLILIPLILINTLILFIFRKGRVPYRDTIKNDGEIYLSPVHGRVESVRLNSTSPNYPHLCHEIRISMNFWDEKGLYLPTSGEVTYLKANKGKKVKRNSPDEVFYGPIEDMAHTDFTLTSKNQTATLMRFIDCQWGKRPTIWLKSGDRGRGAACFGYYPFGGTLLIYLPATSDVLVYEKEIVVPGQTVVAALKDKKG</sequence>
<keyword evidence="7" id="KW-1208">Phospholipid metabolism</keyword>
<accession>A0AAX4HQL3</accession>
<dbReference type="RefSeq" id="WP_321396531.1">
    <property type="nucleotide sequence ID" value="NZ_CP139487.1"/>
</dbReference>
<organism evidence="10 11">
    <name type="scientific">Peredibacter starrii</name>
    <dbReference type="NCBI Taxonomy" id="28202"/>
    <lineage>
        <taxon>Bacteria</taxon>
        <taxon>Pseudomonadati</taxon>
        <taxon>Bdellovibrionota</taxon>
        <taxon>Bacteriovoracia</taxon>
        <taxon>Bacteriovoracales</taxon>
        <taxon>Bacteriovoracaceae</taxon>
        <taxon>Peredibacter</taxon>
    </lineage>
</organism>
<dbReference type="Proteomes" id="UP001324634">
    <property type="component" value="Chromosome"/>
</dbReference>
<keyword evidence="6" id="KW-0594">Phospholipid biosynthesis</keyword>
<name>A0AAX4HQL3_9BACT</name>
<evidence type="ECO:0000256" key="6">
    <source>
        <dbReference type="ARBA" id="ARBA00023209"/>
    </source>
</evidence>
<feature type="transmembrane region" description="Helical" evidence="9">
    <location>
        <begin position="20"/>
        <end position="45"/>
    </location>
</feature>
<evidence type="ECO:0000313" key="10">
    <source>
        <dbReference type="EMBL" id="WPU65646.1"/>
    </source>
</evidence>
<keyword evidence="1" id="KW-1003">Cell membrane</keyword>
<dbReference type="InterPro" id="IPR033175">
    <property type="entry name" value="PSD-A"/>
</dbReference>
<keyword evidence="8" id="KW-0670">Pyruvate</keyword>
<keyword evidence="2" id="KW-0444">Lipid biosynthesis</keyword>
<keyword evidence="9" id="KW-0812">Transmembrane</keyword>
<dbReference type="PANTHER" id="PTHR35809:SF1">
    <property type="entry name" value="ARCHAETIDYLSERINE DECARBOXYLASE PROENZYME-RELATED"/>
    <property type="match status" value="1"/>
</dbReference>
<keyword evidence="4 9" id="KW-0472">Membrane</keyword>
<evidence type="ECO:0000313" key="11">
    <source>
        <dbReference type="Proteomes" id="UP001324634"/>
    </source>
</evidence>
<reference evidence="10 11" key="1">
    <citation type="submission" date="2023-11" db="EMBL/GenBank/DDBJ databases">
        <title>Peredibacter starrii A3.12.</title>
        <authorList>
            <person name="Mitchell R.J."/>
        </authorList>
    </citation>
    <scope>NUCLEOTIDE SEQUENCE [LARGE SCALE GENOMIC DNA]</scope>
    <source>
        <strain evidence="10 11">A3.12</strain>
    </source>
</reference>
<keyword evidence="3" id="KW-0443">Lipid metabolism</keyword>
<evidence type="ECO:0000256" key="1">
    <source>
        <dbReference type="ARBA" id="ARBA00022475"/>
    </source>
</evidence>
<evidence type="ECO:0000256" key="7">
    <source>
        <dbReference type="ARBA" id="ARBA00023264"/>
    </source>
</evidence>
<evidence type="ECO:0000256" key="2">
    <source>
        <dbReference type="ARBA" id="ARBA00022516"/>
    </source>
</evidence>
<dbReference type="KEGG" id="psti:SOO65_02705"/>
<gene>
    <name evidence="10" type="ORF">SOO65_02705</name>
</gene>
<dbReference type="GO" id="GO:0008654">
    <property type="term" value="P:phospholipid biosynthetic process"/>
    <property type="evidence" value="ECO:0007669"/>
    <property type="project" value="UniProtKB-KW"/>
</dbReference>
<evidence type="ECO:0008006" key="12">
    <source>
        <dbReference type="Google" id="ProtNLM"/>
    </source>
</evidence>
<dbReference type="EMBL" id="CP139487">
    <property type="protein sequence ID" value="WPU65646.1"/>
    <property type="molecule type" value="Genomic_DNA"/>
</dbReference>
<proteinExistence type="predicted"/>
<protein>
    <recommendedName>
        <fullName evidence="12">Phosphatidylserine decarboxylase</fullName>
    </recommendedName>
</protein>
<keyword evidence="9" id="KW-1133">Transmembrane helix</keyword>
<evidence type="ECO:0000256" key="4">
    <source>
        <dbReference type="ARBA" id="ARBA00023136"/>
    </source>
</evidence>
<evidence type="ECO:0000256" key="9">
    <source>
        <dbReference type="SAM" id="Phobius"/>
    </source>
</evidence>
<evidence type="ECO:0000256" key="5">
    <source>
        <dbReference type="ARBA" id="ARBA00023145"/>
    </source>
</evidence>
<keyword evidence="5" id="KW-0865">Zymogen</keyword>
<dbReference type="AlphaFoldDB" id="A0AAX4HQL3"/>
<keyword evidence="11" id="KW-1185">Reference proteome</keyword>